<dbReference type="PANTHER" id="PTHR15020">
    <property type="entry name" value="FLAVIN REDUCTASE-RELATED"/>
    <property type="match status" value="1"/>
</dbReference>
<evidence type="ECO:0000313" key="3">
    <source>
        <dbReference type="Proteomes" id="UP001500928"/>
    </source>
</evidence>
<dbReference type="PANTHER" id="PTHR15020:SF50">
    <property type="entry name" value="UPF0659 PROTEIN YMR090W"/>
    <property type="match status" value="1"/>
</dbReference>
<reference evidence="3" key="1">
    <citation type="journal article" date="2019" name="Int. J. Syst. Evol. Microbiol.">
        <title>The Global Catalogue of Microorganisms (GCM) 10K type strain sequencing project: providing services to taxonomists for standard genome sequencing and annotation.</title>
        <authorList>
            <consortium name="The Broad Institute Genomics Platform"/>
            <consortium name="The Broad Institute Genome Sequencing Center for Infectious Disease"/>
            <person name="Wu L."/>
            <person name="Ma J."/>
        </authorList>
    </citation>
    <scope>NUCLEOTIDE SEQUENCE [LARGE SCALE GENOMIC DNA]</scope>
    <source>
        <strain evidence="3">JCM 17979</strain>
    </source>
</reference>
<comment type="caution">
    <text evidence="2">The sequence shown here is derived from an EMBL/GenBank/DDBJ whole genome shotgun (WGS) entry which is preliminary data.</text>
</comment>
<proteinExistence type="predicted"/>
<dbReference type="InterPro" id="IPR016040">
    <property type="entry name" value="NAD(P)-bd_dom"/>
</dbReference>
<dbReference type="Proteomes" id="UP001500928">
    <property type="component" value="Unassembled WGS sequence"/>
</dbReference>
<dbReference type="Gene3D" id="3.40.50.720">
    <property type="entry name" value="NAD(P)-binding Rossmann-like Domain"/>
    <property type="match status" value="1"/>
</dbReference>
<dbReference type="EMBL" id="BAABHO010000002">
    <property type="protein sequence ID" value="GAA4774091.1"/>
    <property type="molecule type" value="Genomic_DNA"/>
</dbReference>
<name>A0ABP9A4Q7_9PSEU</name>
<protein>
    <submittedName>
        <fullName evidence="2">SDR family oxidoreductase</fullName>
    </submittedName>
</protein>
<dbReference type="RefSeq" id="WP_345410590.1">
    <property type="nucleotide sequence ID" value="NZ_BAABHO010000002.1"/>
</dbReference>
<keyword evidence="3" id="KW-1185">Reference proteome</keyword>
<sequence>MSSSNVLVLGAGGGSGREVVEAALRAGHRVTAAVRDPEKFRALGVGDTTTPGVLTVARVDVRDEDSLVPAVQGQDVVVFAAGPPGRRADRLYSEGARATLAAMRRGGVDRFIGITSAGVRDDDPELALWYRVLVRPLLRELYGDMRLLEQIVRDGDVDWTFVRPVLLLDREPVGTYRVLDGATPARGRTITRADLARFVVEEIDQRRWSRRAPTLAR</sequence>
<dbReference type="Pfam" id="PF13460">
    <property type="entry name" value="NAD_binding_10"/>
    <property type="match status" value="1"/>
</dbReference>
<dbReference type="SUPFAM" id="SSF51735">
    <property type="entry name" value="NAD(P)-binding Rossmann-fold domains"/>
    <property type="match status" value="1"/>
</dbReference>
<organism evidence="2 3">
    <name type="scientific">Actinomycetospora chlora</name>
    <dbReference type="NCBI Taxonomy" id="663608"/>
    <lineage>
        <taxon>Bacteria</taxon>
        <taxon>Bacillati</taxon>
        <taxon>Actinomycetota</taxon>
        <taxon>Actinomycetes</taxon>
        <taxon>Pseudonocardiales</taxon>
        <taxon>Pseudonocardiaceae</taxon>
        <taxon>Actinomycetospora</taxon>
    </lineage>
</organism>
<accession>A0ABP9A4Q7</accession>
<dbReference type="InterPro" id="IPR036291">
    <property type="entry name" value="NAD(P)-bd_dom_sf"/>
</dbReference>
<evidence type="ECO:0000259" key="1">
    <source>
        <dbReference type="Pfam" id="PF13460"/>
    </source>
</evidence>
<evidence type="ECO:0000313" key="2">
    <source>
        <dbReference type="EMBL" id="GAA4774091.1"/>
    </source>
</evidence>
<feature type="domain" description="NAD(P)-binding" evidence="1">
    <location>
        <begin position="10"/>
        <end position="205"/>
    </location>
</feature>
<gene>
    <name evidence="2" type="ORF">GCM10023200_03220</name>
</gene>